<dbReference type="EMBL" id="BPLR01000615">
    <property type="protein sequence ID" value="GIY96080.1"/>
    <property type="molecule type" value="Genomic_DNA"/>
</dbReference>
<accession>A0AAV4XPK4</accession>
<protein>
    <submittedName>
        <fullName evidence="1">Uncharacterized protein</fullName>
    </submittedName>
</protein>
<reference evidence="1 2" key="1">
    <citation type="submission" date="2021-06" db="EMBL/GenBank/DDBJ databases">
        <title>Caerostris extrusa draft genome.</title>
        <authorList>
            <person name="Kono N."/>
            <person name="Arakawa K."/>
        </authorList>
    </citation>
    <scope>NUCLEOTIDE SEQUENCE [LARGE SCALE GENOMIC DNA]</scope>
</reference>
<sequence length="127" mass="14127">MLGGKLHRTISITFSLETGMRQGVKTRKILIAEGREGGVNSKSFRTSERRDASNLVTRDEPLLAVIDFVPPQVPKRELMNTIHPSFSANYNLIRRSVEGLFFAERSPDGTAAISLRGGTDFSCRDLF</sequence>
<evidence type="ECO:0000313" key="1">
    <source>
        <dbReference type="EMBL" id="GIY96080.1"/>
    </source>
</evidence>
<dbReference type="AlphaFoldDB" id="A0AAV4XPK4"/>
<gene>
    <name evidence="1" type="ORF">CEXT_62851</name>
</gene>
<dbReference type="Proteomes" id="UP001054945">
    <property type="component" value="Unassembled WGS sequence"/>
</dbReference>
<organism evidence="1 2">
    <name type="scientific">Caerostris extrusa</name>
    <name type="common">Bark spider</name>
    <name type="synonym">Caerostris bankana</name>
    <dbReference type="NCBI Taxonomy" id="172846"/>
    <lineage>
        <taxon>Eukaryota</taxon>
        <taxon>Metazoa</taxon>
        <taxon>Ecdysozoa</taxon>
        <taxon>Arthropoda</taxon>
        <taxon>Chelicerata</taxon>
        <taxon>Arachnida</taxon>
        <taxon>Araneae</taxon>
        <taxon>Araneomorphae</taxon>
        <taxon>Entelegynae</taxon>
        <taxon>Araneoidea</taxon>
        <taxon>Araneidae</taxon>
        <taxon>Caerostris</taxon>
    </lineage>
</organism>
<proteinExistence type="predicted"/>
<name>A0AAV4XPK4_CAEEX</name>
<evidence type="ECO:0000313" key="2">
    <source>
        <dbReference type="Proteomes" id="UP001054945"/>
    </source>
</evidence>
<keyword evidence="2" id="KW-1185">Reference proteome</keyword>
<comment type="caution">
    <text evidence="1">The sequence shown here is derived from an EMBL/GenBank/DDBJ whole genome shotgun (WGS) entry which is preliminary data.</text>
</comment>